<keyword evidence="8" id="KW-1185">Reference proteome</keyword>
<proteinExistence type="predicted"/>
<keyword evidence="5" id="KW-0175">Coiled coil</keyword>
<dbReference type="SUPFAM" id="SSF57903">
    <property type="entry name" value="FYVE/PHD zinc finger"/>
    <property type="match status" value="1"/>
</dbReference>
<dbReference type="InterPro" id="IPR001965">
    <property type="entry name" value="Znf_PHD"/>
</dbReference>
<dbReference type="PROSITE" id="PS01359">
    <property type="entry name" value="ZF_PHD_1"/>
    <property type="match status" value="1"/>
</dbReference>
<organism evidence="7 8">
    <name type="scientific">Brassicogethes aeneus</name>
    <name type="common">Rape pollen beetle</name>
    <name type="synonym">Meligethes aeneus</name>
    <dbReference type="NCBI Taxonomy" id="1431903"/>
    <lineage>
        <taxon>Eukaryota</taxon>
        <taxon>Metazoa</taxon>
        <taxon>Ecdysozoa</taxon>
        <taxon>Arthropoda</taxon>
        <taxon>Hexapoda</taxon>
        <taxon>Insecta</taxon>
        <taxon>Pterygota</taxon>
        <taxon>Neoptera</taxon>
        <taxon>Endopterygota</taxon>
        <taxon>Coleoptera</taxon>
        <taxon>Polyphaga</taxon>
        <taxon>Cucujiformia</taxon>
        <taxon>Nitidulidae</taxon>
        <taxon>Meligethinae</taxon>
        <taxon>Brassicogethes</taxon>
    </lineage>
</organism>
<evidence type="ECO:0000256" key="1">
    <source>
        <dbReference type="ARBA" id="ARBA00022723"/>
    </source>
</evidence>
<sequence>MLCPKCKGNIGKSGYKLKCAGECESWFHDVCTGLTKEEISKLNTKGTNWKCTSCKNEVMSSSEEEEEENNSQITLKDIMKQLISMEQNILKRLEMQEIQTVKLNKEVEEIKKENATIKNQIEQITINIYKQDQESISTYASVTQKGLTLSESLGKHIGSCENCETDKVNNGERNLTSQNLVEVGLKHELEIVKMDLQHTKRLVTELERTIDYQTEIIGLLKNSQPKQNICDVANVNTVPQKKGKNKKNENITAIDEKENKKIQENTTCVIEKIKETPKALKTIGNNIDQHQSFAAAVKKAWLCISKIKIGTQAGEIQNYLKNKFPSKEFTVEELPRRKEATSMSFKLGADMELLEELHKPETWPNGIYIKRFYFFRPNNAKFGAETN</sequence>
<dbReference type="Proteomes" id="UP001154078">
    <property type="component" value="Chromosome 8"/>
</dbReference>
<evidence type="ECO:0000256" key="4">
    <source>
        <dbReference type="PROSITE-ProRule" id="PRU00146"/>
    </source>
</evidence>
<keyword evidence="3" id="KW-0862">Zinc</keyword>
<dbReference type="SMART" id="SM00249">
    <property type="entry name" value="PHD"/>
    <property type="match status" value="1"/>
</dbReference>
<name>A0A9P0BD58_BRAAE</name>
<dbReference type="InterPro" id="IPR013083">
    <property type="entry name" value="Znf_RING/FYVE/PHD"/>
</dbReference>
<dbReference type="GO" id="GO:0008270">
    <property type="term" value="F:zinc ion binding"/>
    <property type="evidence" value="ECO:0007669"/>
    <property type="project" value="UniProtKB-KW"/>
</dbReference>
<gene>
    <name evidence="7" type="ORF">MELIAE_LOCUS12050</name>
</gene>
<protein>
    <recommendedName>
        <fullName evidence="6">PHD-type domain-containing protein</fullName>
    </recommendedName>
</protein>
<dbReference type="PROSITE" id="PS50016">
    <property type="entry name" value="ZF_PHD_2"/>
    <property type="match status" value="1"/>
</dbReference>
<dbReference type="OrthoDB" id="270215at2759"/>
<feature type="coiled-coil region" evidence="5">
    <location>
        <begin position="93"/>
        <end position="127"/>
    </location>
</feature>
<evidence type="ECO:0000313" key="8">
    <source>
        <dbReference type="Proteomes" id="UP001154078"/>
    </source>
</evidence>
<accession>A0A9P0BD58</accession>
<evidence type="ECO:0000256" key="5">
    <source>
        <dbReference type="SAM" id="Coils"/>
    </source>
</evidence>
<dbReference type="InterPro" id="IPR011011">
    <property type="entry name" value="Znf_FYVE_PHD"/>
</dbReference>
<evidence type="ECO:0000313" key="7">
    <source>
        <dbReference type="EMBL" id="CAH0563063.1"/>
    </source>
</evidence>
<dbReference type="AlphaFoldDB" id="A0A9P0BD58"/>
<dbReference type="EMBL" id="OV121139">
    <property type="protein sequence ID" value="CAH0563063.1"/>
    <property type="molecule type" value="Genomic_DNA"/>
</dbReference>
<keyword evidence="2 4" id="KW-0863">Zinc-finger</keyword>
<evidence type="ECO:0000259" key="6">
    <source>
        <dbReference type="PROSITE" id="PS50016"/>
    </source>
</evidence>
<dbReference type="Gene3D" id="3.30.40.10">
    <property type="entry name" value="Zinc/RING finger domain, C3HC4 (zinc finger)"/>
    <property type="match status" value="1"/>
</dbReference>
<evidence type="ECO:0000256" key="2">
    <source>
        <dbReference type="ARBA" id="ARBA00022771"/>
    </source>
</evidence>
<dbReference type="InterPro" id="IPR019786">
    <property type="entry name" value="Zinc_finger_PHD-type_CS"/>
</dbReference>
<dbReference type="InterPro" id="IPR019787">
    <property type="entry name" value="Znf_PHD-finger"/>
</dbReference>
<reference evidence="7" key="1">
    <citation type="submission" date="2021-12" db="EMBL/GenBank/DDBJ databases">
        <authorList>
            <person name="King R."/>
        </authorList>
    </citation>
    <scope>NUCLEOTIDE SEQUENCE</scope>
</reference>
<keyword evidence="1" id="KW-0479">Metal-binding</keyword>
<feature type="domain" description="PHD-type" evidence="6">
    <location>
        <begin position="1"/>
        <end position="57"/>
    </location>
</feature>
<evidence type="ECO:0000256" key="3">
    <source>
        <dbReference type="ARBA" id="ARBA00022833"/>
    </source>
</evidence>